<dbReference type="GO" id="GO:0006397">
    <property type="term" value="P:mRNA processing"/>
    <property type="evidence" value="ECO:0007669"/>
    <property type="project" value="UniProtKB-UniRule"/>
</dbReference>
<sequence>MRQRDRRRGTKLQPLVRLVHRRNGLVVRLSAERREALNLFCEQLGVVFRRLDLLNTALTHPSFCAEFNQGNLPSNQRLEFLGDAVLGLIVSDYLYHEYPEMDEGQLTRIKAVSVSEPILYSIAKKLGLGQYLLLGKGEERMGGRDRPSVLADAFEALVGAMYLDRGLKTTAGFVLKHLKRRIRLIERDRLILDFKSRLQELTQSRYHTVPTYHLVRTVGPEHMKTFVTEVRVHGVPIGRGKGHSKKEAEQEAARAALRKLLKGTVRIAEGQTAP</sequence>
<comment type="subunit">
    <text evidence="4 15">Homodimer.</text>
</comment>
<dbReference type="SUPFAM" id="SSF54768">
    <property type="entry name" value="dsRNA-binding domain-like"/>
    <property type="match status" value="1"/>
</dbReference>
<dbReference type="SUPFAM" id="SSF69065">
    <property type="entry name" value="RNase III domain-like"/>
    <property type="match status" value="1"/>
</dbReference>
<dbReference type="FunFam" id="1.10.1520.10:FF:000001">
    <property type="entry name" value="Ribonuclease 3"/>
    <property type="match status" value="1"/>
</dbReference>
<comment type="cofactor">
    <cofactor evidence="15">
        <name>Mg(2+)</name>
        <dbReference type="ChEBI" id="CHEBI:18420"/>
    </cofactor>
</comment>
<evidence type="ECO:0000256" key="4">
    <source>
        <dbReference type="ARBA" id="ARBA00011738"/>
    </source>
</evidence>
<evidence type="ECO:0000256" key="1">
    <source>
        <dbReference type="ARBA" id="ARBA00000109"/>
    </source>
</evidence>
<dbReference type="Gene3D" id="3.30.160.20">
    <property type="match status" value="1"/>
</dbReference>
<dbReference type="PANTHER" id="PTHR11207:SF0">
    <property type="entry name" value="RIBONUCLEASE 3"/>
    <property type="match status" value="1"/>
</dbReference>
<feature type="active site" evidence="15">
    <location>
        <position position="155"/>
    </location>
</feature>
<evidence type="ECO:0000256" key="6">
    <source>
        <dbReference type="ARBA" id="ARBA00022552"/>
    </source>
</evidence>
<reference evidence="19" key="1">
    <citation type="submission" date="2017-09" db="EMBL/GenBank/DDBJ databases">
        <title>Metaegenomics of thermophilic ammonia-oxidizing enrichment culture.</title>
        <authorList>
            <person name="Kato S."/>
            <person name="Suzuki K."/>
        </authorList>
    </citation>
    <scope>NUCLEOTIDE SEQUENCE [LARGE SCALE GENOMIC DNA]</scope>
</reference>
<evidence type="ECO:0000313" key="19">
    <source>
        <dbReference type="Proteomes" id="UP000236173"/>
    </source>
</evidence>
<feature type="binding site" evidence="15">
    <location>
        <position position="152"/>
    </location>
    <ligand>
        <name>Mg(2+)</name>
        <dbReference type="ChEBI" id="CHEBI:18420"/>
    </ligand>
</feature>
<dbReference type="AlphaFoldDB" id="A0A2H5XBK3"/>
<feature type="domain" description="DRBM" evidence="16">
    <location>
        <begin position="193"/>
        <end position="262"/>
    </location>
</feature>
<evidence type="ECO:0000256" key="14">
    <source>
        <dbReference type="ARBA" id="ARBA00022884"/>
    </source>
</evidence>
<evidence type="ECO:0000256" key="7">
    <source>
        <dbReference type="ARBA" id="ARBA00022664"/>
    </source>
</evidence>
<keyword evidence="14 15" id="KW-0694">RNA-binding</keyword>
<dbReference type="EC" id="3.1.26.3" evidence="15"/>
<evidence type="ECO:0000256" key="3">
    <source>
        <dbReference type="ARBA" id="ARBA00010183"/>
    </source>
</evidence>
<keyword evidence="7 15" id="KW-0507">mRNA processing</keyword>
<keyword evidence="6 15" id="KW-0698">rRNA processing</keyword>
<keyword evidence="5 15" id="KW-0963">Cytoplasm</keyword>
<evidence type="ECO:0000256" key="13">
    <source>
        <dbReference type="ARBA" id="ARBA00022842"/>
    </source>
</evidence>
<organism evidence="18 19">
    <name type="scientific">Candidatus Fervidibacter japonicus</name>
    <dbReference type="NCBI Taxonomy" id="2035412"/>
    <lineage>
        <taxon>Bacteria</taxon>
        <taxon>Candidatus Fervidibacterota</taxon>
        <taxon>Candidatus Fervidibacter</taxon>
    </lineage>
</organism>
<dbReference type="InterPro" id="IPR014720">
    <property type="entry name" value="dsRBD_dom"/>
</dbReference>
<dbReference type="GO" id="GO:0003725">
    <property type="term" value="F:double-stranded RNA binding"/>
    <property type="evidence" value="ECO:0007669"/>
    <property type="project" value="TreeGrafter"/>
</dbReference>
<evidence type="ECO:0000256" key="2">
    <source>
        <dbReference type="ARBA" id="ARBA00004496"/>
    </source>
</evidence>
<dbReference type="CDD" id="cd00593">
    <property type="entry name" value="RIBOc"/>
    <property type="match status" value="1"/>
</dbReference>
<keyword evidence="15" id="KW-0699">rRNA-binding</keyword>
<dbReference type="InterPro" id="IPR011907">
    <property type="entry name" value="RNase_III"/>
</dbReference>
<dbReference type="HAMAP" id="MF_00104">
    <property type="entry name" value="RNase_III"/>
    <property type="match status" value="1"/>
</dbReference>
<keyword evidence="11 15" id="KW-0255">Endonuclease</keyword>
<evidence type="ECO:0000259" key="17">
    <source>
        <dbReference type="PROSITE" id="PS50142"/>
    </source>
</evidence>
<dbReference type="FunFam" id="3.30.160.20:FF:000003">
    <property type="entry name" value="Ribonuclease 3"/>
    <property type="match status" value="1"/>
</dbReference>
<dbReference type="CDD" id="cd10845">
    <property type="entry name" value="DSRM_RNAse_III_family"/>
    <property type="match status" value="1"/>
</dbReference>
<dbReference type="GO" id="GO:0010468">
    <property type="term" value="P:regulation of gene expression"/>
    <property type="evidence" value="ECO:0007669"/>
    <property type="project" value="TreeGrafter"/>
</dbReference>
<dbReference type="GO" id="GO:0006364">
    <property type="term" value="P:rRNA processing"/>
    <property type="evidence" value="ECO:0007669"/>
    <property type="project" value="UniProtKB-UniRule"/>
</dbReference>
<evidence type="ECO:0000256" key="12">
    <source>
        <dbReference type="ARBA" id="ARBA00022801"/>
    </source>
</evidence>
<comment type="catalytic activity">
    <reaction evidence="1 15">
        <text>Endonucleolytic cleavage to 5'-phosphomonoester.</text>
        <dbReference type="EC" id="3.1.26.3"/>
    </reaction>
</comment>
<gene>
    <name evidence="15 18" type="primary">rnc</name>
    <name evidence="18" type="ORF">HRbin17_01084</name>
</gene>
<dbReference type="PROSITE" id="PS50142">
    <property type="entry name" value="RNASE_3_2"/>
    <property type="match status" value="1"/>
</dbReference>
<dbReference type="NCBIfam" id="TIGR02191">
    <property type="entry name" value="RNaseIII"/>
    <property type="match status" value="1"/>
</dbReference>
<dbReference type="GO" id="GO:0005737">
    <property type="term" value="C:cytoplasm"/>
    <property type="evidence" value="ECO:0007669"/>
    <property type="project" value="UniProtKB-SubCell"/>
</dbReference>
<dbReference type="Pfam" id="PF00035">
    <property type="entry name" value="dsrm"/>
    <property type="match status" value="1"/>
</dbReference>
<keyword evidence="12 15" id="KW-0378">Hydrolase</keyword>
<dbReference type="PROSITE" id="PS50137">
    <property type="entry name" value="DS_RBD"/>
    <property type="match status" value="1"/>
</dbReference>
<dbReference type="PROSITE" id="PS00517">
    <property type="entry name" value="RNASE_3_1"/>
    <property type="match status" value="1"/>
</dbReference>
<dbReference type="GO" id="GO:0042802">
    <property type="term" value="F:identical protein binding"/>
    <property type="evidence" value="ECO:0007669"/>
    <property type="project" value="UniProtKB-ARBA"/>
</dbReference>
<keyword evidence="13 15" id="KW-0460">Magnesium</keyword>
<comment type="similarity">
    <text evidence="3">Belongs to the ribonuclease III family.</text>
</comment>
<keyword evidence="8 15" id="KW-0819">tRNA processing</keyword>
<dbReference type="GO" id="GO:0046872">
    <property type="term" value="F:metal ion binding"/>
    <property type="evidence" value="ECO:0007669"/>
    <property type="project" value="UniProtKB-KW"/>
</dbReference>
<dbReference type="Gene3D" id="1.10.1520.10">
    <property type="entry name" value="Ribonuclease III domain"/>
    <property type="match status" value="1"/>
</dbReference>
<dbReference type="InterPro" id="IPR000999">
    <property type="entry name" value="RNase_III_dom"/>
</dbReference>
<evidence type="ECO:0000259" key="16">
    <source>
        <dbReference type="PROSITE" id="PS50137"/>
    </source>
</evidence>
<comment type="caution">
    <text evidence="18">The sequence shown here is derived from an EMBL/GenBank/DDBJ whole genome shotgun (WGS) entry which is preliminary data.</text>
</comment>
<dbReference type="GO" id="GO:0019843">
    <property type="term" value="F:rRNA binding"/>
    <property type="evidence" value="ECO:0007669"/>
    <property type="project" value="UniProtKB-KW"/>
</dbReference>
<feature type="binding site" evidence="15">
    <location>
        <position position="79"/>
    </location>
    <ligand>
        <name>Mg(2+)</name>
        <dbReference type="ChEBI" id="CHEBI:18420"/>
    </ligand>
</feature>
<evidence type="ECO:0000313" key="18">
    <source>
        <dbReference type="EMBL" id="GBC98571.1"/>
    </source>
</evidence>
<name>A0A2H5XBK3_9BACT</name>
<dbReference type="Pfam" id="PF14622">
    <property type="entry name" value="Ribonucleas_3_3"/>
    <property type="match status" value="1"/>
</dbReference>
<keyword evidence="10 15" id="KW-0479">Metal-binding</keyword>
<evidence type="ECO:0000256" key="9">
    <source>
        <dbReference type="ARBA" id="ARBA00022722"/>
    </source>
</evidence>
<feature type="domain" description="RNase III" evidence="17">
    <location>
        <begin position="37"/>
        <end position="166"/>
    </location>
</feature>
<evidence type="ECO:0000256" key="8">
    <source>
        <dbReference type="ARBA" id="ARBA00022694"/>
    </source>
</evidence>
<evidence type="ECO:0000256" key="11">
    <source>
        <dbReference type="ARBA" id="ARBA00022759"/>
    </source>
</evidence>
<dbReference type="SMART" id="SM00358">
    <property type="entry name" value="DSRM"/>
    <property type="match status" value="1"/>
</dbReference>
<accession>A0A2H5XBK3</accession>
<comment type="subcellular location">
    <subcellularLocation>
        <location evidence="2 15">Cytoplasm</location>
    </subcellularLocation>
</comment>
<protein>
    <recommendedName>
        <fullName evidence="15">Ribonuclease 3</fullName>
        <ecNumber evidence="15">3.1.26.3</ecNumber>
    </recommendedName>
    <alternativeName>
        <fullName evidence="15">Ribonuclease III</fullName>
        <shortName evidence="15">RNase III</shortName>
    </alternativeName>
</protein>
<evidence type="ECO:0000256" key="15">
    <source>
        <dbReference type="HAMAP-Rule" id="MF_00104"/>
    </source>
</evidence>
<dbReference type="GO" id="GO:0008033">
    <property type="term" value="P:tRNA processing"/>
    <property type="evidence" value="ECO:0007669"/>
    <property type="project" value="UniProtKB-KW"/>
</dbReference>
<dbReference type="PANTHER" id="PTHR11207">
    <property type="entry name" value="RIBONUCLEASE III"/>
    <property type="match status" value="1"/>
</dbReference>
<feature type="binding site" evidence="15">
    <location>
        <position position="155"/>
    </location>
    <ligand>
        <name>Mg(2+)</name>
        <dbReference type="ChEBI" id="CHEBI:18420"/>
    </ligand>
</feature>
<dbReference type="InterPro" id="IPR036389">
    <property type="entry name" value="RNase_III_sf"/>
</dbReference>
<proteinExistence type="inferred from homology"/>
<feature type="active site" evidence="15">
    <location>
        <position position="83"/>
    </location>
</feature>
<evidence type="ECO:0000256" key="5">
    <source>
        <dbReference type="ARBA" id="ARBA00022490"/>
    </source>
</evidence>
<dbReference type="EMBL" id="BEHT01000012">
    <property type="protein sequence ID" value="GBC98571.1"/>
    <property type="molecule type" value="Genomic_DNA"/>
</dbReference>
<dbReference type="GO" id="GO:0004525">
    <property type="term" value="F:ribonuclease III activity"/>
    <property type="evidence" value="ECO:0007669"/>
    <property type="project" value="UniProtKB-UniRule"/>
</dbReference>
<comment type="function">
    <text evidence="15">Digests double-stranded RNA. Involved in the processing of primary rRNA transcript to yield the immediate precursors to the large and small rRNAs (23S and 16S). Processes some mRNAs, and tRNAs when they are encoded in the rRNA operon. Processes pre-crRNA and tracrRNA of type II CRISPR loci if present in the organism.</text>
</comment>
<dbReference type="SMART" id="SM00535">
    <property type="entry name" value="RIBOc"/>
    <property type="match status" value="1"/>
</dbReference>
<dbReference type="Proteomes" id="UP000236173">
    <property type="component" value="Unassembled WGS sequence"/>
</dbReference>
<evidence type="ECO:0000256" key="10">
    <source>
        <dbReference type="ARBA" id="ARBA00022723"/>
    </source>
</evidence>
<keyword evidence="9 15" id="KW-0540">Nuclease</keyword>